<keyword evidence="1" id="KW-0472">Membrane</keyword>
<sequence length="113" mass="13394">MGRLNFLRTEVGIRTPKLELSRHGHVNLPGGRLLSGRFSRFRHAILGTLHLALTGKTHIFRNQRFEIYLLTNFQLDLRMTLREVPLLGLNIFIMVFWKRRRRAIQRHPLDRQA</sequence>
<evidence type="ECO:0000256" key="1">
    <source>
        <dbReference type="SAM" id="Phobius"/>
    </source>
</evidence>
<dbReference type="EMBL" id="AZBU02000002">
    <property type="protein sequence ID" value="TKR95057.1"/>
    <property type="molecule type" value="Genomic_DNA"/>
</dbReference>
<keyword evidence="1" id="KW-1133">Transmembrane helix</keyword>
<name>A0A4U5PEV8_STECR</name>
<keyword evidence="3" id="KW-1185">Reference proteome</keyword>
<proteinExistence type="predicted"/>
<organism evidence="2 3">
    <name type="scientific">Steinernema carpocapsae</name>
    <name type="common">Entomopathogenic nematode</name>
    <dbReference type="NCBI Taxonomy" id="34508"/>
    <lineage>
        <taxon>Eukaryota</taxon>
        <taxon>Metazoa</taxon>
        <taxon>Ecdysozoa</taxon>
        <taxon>Nematoda</taxon>
        <taxon>Chromadorea</taxon>
        <taxon>Rhabditida</taxon>
        <taxon>Tylenchina</taxon>
        <taxon>Panagrolaimomorpha</taxon>
        <taxon>Strongyloidoidea</taxon>
        <taxon>Steinernematidae</taxon>
        <taxon>Steinernema</taxon>
    </lineage>
</organism>
<feature type="transmembrane region" description="Helical" evidence="1">
    <location>
        <begin position="79"/>
        <end position="97"/>
    </location>
</feature>
<protein>
    <submittedName>
        <fullName evidence="2">Uncharacterized protein</fullName>
    </submittedName>
</protein>
<reference evidence="2 3" key="2">
    <citation type="journal article" date="2019" name="G3 (Bethesda)">
        <title>Hybrid Assembly of the Genome of the Entomopathogenic Nematode Steinernema carpocapsae Identifies the X-Chromosome.</title>
        <authorList>
            <person name="Serra L."/>
            <person name="Macchietto M."/>
            <person name="Macias-Munoz A."/>
            <person name="McGill C.J."/>
            <person name="Rodriguez I.M."/>
            <person name="Rodriguez B."/>
            <person name="Murad R."/>
            <person name="Mortazavi A."/>
        </authorList>
    </citation>
    <scope>NUCLEOTIDE SEQUENCE [LARGE SCALE GENOMIC DNA]</scope>
    <source>
        <strain evidence="2 3">ALL</strain>
    </source>
</reference>
<gene>
    <name evidence="2" type="ORF">L596_009276</name>
</gene>
<evidence type="ECO:0000313" key="3">
    <source>
        <dbReference type="Proteomes" id="UP000298663"/>
    </source>
</evidence>
<reference evidence="2 3" key="1">
    <citation type="journal article" date="2015" name="Genome Biol.">
        <title>Comparative genomics of Steinernema reveals deeply conserved gene regulatory networks.</title>
        <authorList>
            <person name="Dillman A.R."/>
            <person name="Macchietto M."/>
            <person name="Porter C.F."/>
            <person name="Rogers A."/>
            <person name="Williams B."/>
            <person name="Antoshechkin I."/>
            <person name="Lee M.M."/>
            <person name="Goodwin Z."/>
            <person name="Lu X."/>
            <person name="Lewis E.E."/>
            <person name="Goodrich-Blair H."/>
            <person name="Stock S.P."/>
            <person name="Adams B.J."/>
            <person name="Sternberg P.W."/>
            <person name="Mortazavi A."/>
        </authorList>
    </citation>
    <scope>NUCLEOTIDE SEQUENCE [LARGE SCALE GENOMIC DNA]</scope>
    <source>
        <strain evidence="2 3">ALL</strain>
    </source>
</reference>
<accession>A0A4U5PEV8</accession>
<dbReference type="AlphaFoldDB" id="A0A4U5PEV8"/>
<dbReference type="Proteomes" id="UP000298663">
    <property type="component" value="Unassembled WGS sequence"/>
</dbReference>
<comment type="caution">
    <text evidence="2">The sequence shown here is derived from an EMBL/GenBank/DDBJ whole genome shotgun (WGS) entry which is preliminary data.</text>
</comment>
<evidence type="ECO:0000313" key="2">
    <source>
        <dbReference type="EMBL" id="TKR95057.1"/>
    </source>
</evidence>
<keyword evidence="1" id="KW-0812">Transmembrane</keyword>